<dbReference type="InterPro" id="IPR050563">
    <property type="entry name" value="4-hydroxybenzoyl-CoA_TE"/>
</dbReference>
<dbReference type="EMBL" id="CAFBON010000001">
    <property type="protein sequence ID" value="CAB4972699.1"/>
    <property type="molecule type" value="Genomic_DNA"/>
</dbReference>
<organism evidence="3">
    <name type="scientific">freshwater metagenome</name>
    <dbReference type="NCBI Taxonomy" id="449393"/>
    <lineage>
        <taxon>unclassified sequences</taxon>
        <taxon>metagenomes</taxon>
        <taxon>ecological metagenomes</taxon>
    </lineage>
</organism>
<proteinExistence type="inferred from homology"/>
<dbReference type="InterPro" id="IPR029069">
    <property type="entry name" value="HotDog_dom_sf"/>
</dbReference>
<dbReference type="NCBIfam" id="TIGR00051">
    <property type="entry name" value="YbgC/FadM family acyl-CoA thioesterase"/>
    <property type="match status" value="1"/>
</dbReference>
<evidence type="ECO:0000256" key="2">
    <source>
        <dbReference type="ARBA" id="ARBA00022801"/>
    </source>
</evidence>
<sequence length="132" mass="14899">MVHLTPIRVHFRDLDPYAHVNHSVYVTWFEIGRTEALRDNGILLAGPRASGYQFVVSELEIRYRKPALADEIVHIESSIVELRGASSRWQQRVLRGDELLADGIVRIGLVGPDGKVARMPDDMSARLRPLMA</sequence>
<dbReference type="SUPFAM" id="SSF54637">
    <property type="entry name" value="Thioesterase/thiol ester dehydrase-isomerase"/>
    <property type="match status" value="1"/>
</dbReference>
<dbReference type="PANTHER" id="PTHR31793:SF27">
    <property type="entry name" value="NOVEL THIOESTERASE SUPERFAMILY DOMAIN AND SAPOSIN A-TYPE DOMAIN CONTAINING PROTEIN (0610012H03RIK)"/>
    <property type="match status" value="1"/>
</dbReference>
<protein>
    <submittedName>
        <fullName evidence="3">Unannotated protein</fullName>
    </submittedName>
</protein>
<dbReference type="InterPro" id="IPR006684">
    <property type="entry name" value="YbgC/YbaW"/>
</dbReference>
<comment type="similarity">
    <text evidence="1">Belongs to the 4-hydroxybenzoyl-CoA thioesterase family.</text>
</comment>
<dbReference type="Pfam" id="PF13279">
    <property type="entry name" value="4HBT_2"/>
    <property type="match status" value="1"/>
</dbReference>
<keyword evidence="2" id="KW-0378">Hydrolase</keyword>
<dbReference type="PANTHER" id="PTHR31793">
    <property type="entry name" value="4-HYDROXYBENZOYL-COA THIOESTERASE FAMILY MEMBER"/>
    <property type="match status" value="1"/>
</dbReference>
<dbReference type="EMBL" id="CAFAAJ010000003">
    <property type="protein sequence ID" value="CAB4789066.1"/>
    <property type="molecule type" value="Genomic_DNA"/>
</dbReference>
<reference evidence="3" key="1">
    <citation type="submission" date="2020-05" db="EMBL/GenBank/DDBJ databases">
        <authorList>
            <person name="Chiriac C."/>
            <person name="Salcher M."/>
            <person name="Ghai R."/>
            <person name="Kavagutti S V."/>
        </authorList>
    </citation>
    <scope>NUCLEOTIDE SEQUENCE</scope>
</reference>
<dbReference type="Gene3D" id="3.10.129.10">
    <property type="entry name" value="Hotdog Thioesterase"/>
    <property type="match status" value="1"/>
</dbReference>
<dbReference type="GO" id="GO:0047617">
    <property type="term" value="F:fatty acyl-CoA hydrolase activity"/>
    <property type="evidence" value="ECO:0007669"/>
    <property type="project" value="TreeGrafter"/>
</dbReference>
<gene>
    <name evidence="3" type="ORF">UFOPK3001_00075</name>
    <name evidence="4" type="ORF">UFOPK3954_00019</name>
</gene>
<evidence type="ECO:0000313" key="3">
    <source>
        <dbReference type="EMBL" id="CAB4789066.1"/>
    </source>
</evidence>
<evidence type="ECO:0000313" key="4">
    <source>
        <dbReference type="EMBL" id="CAB4972699.1"/>
    </source>
</evidence>
<dbReference type="CDD" id="cd00586">
    <property type="entry name" value="4HBT"/>
    <property type="match status" value="1"/>
</dbReference>
<dbReference type="AlphaFoldDB" id="A0A6J6X0X0"/>
<name>A0A6J6X0X0_9ZZZZ</name>
<accession>A0A6J6X0X0</accession>
<evidence type="ECO:0000256" key="1">
    <source>
        <dbReference type="ARBA" id="ARBA00005953"/>
    </source>
</evidence>
<dbReference type="PIRSF" id="PIRSF003230">
    <property type="entry name" value="YbgC"/>
    <property type="match status" value="1"/>
</dbReference>